<dbReference type="EMBL" id="UINC01205921">
    <property type="protein sequence ID" value="SVE27310.1"/>
    <property type="molecule type" value="Genomic_DNA"/>
</dbReference>
<dbReference type="InterPro" id="IPR000836">
    <property type="entry name" value="PRTase_dom"/>
</dbReference>
<evidence type="ECO:0000313" key="4">
    <source>
        <dbReference type="EMBL" id="SVE27310.1"/>
    </source>
</evidence>
<sequence length="166" mass="18934">MADLYVSWDEYNKKVEELAMQIHTDGYKFNQIVCIAKGGLRVGDVLARIFDVPLAILSVESYSGTGVKDEQGGITFSRDLAKTTPNIGSRVLLVDDLADTGVTLEKTLEWLEHYYGFYMEEVRTAVLWSKAVSKFKPYYAVDYLKGSPWIHQPFEKYETMNIKNTK</sequence>
<evidence type="ECO:0000256" key="1">
    <source>
        <dbReference type="ARBA" id="ARBA00022676"/>
    </source>
</evidence>
<reference evidence="4" key="1">
    <citation type="submission" date="2018-05" db="EMBL/GenBank/DDBJ databases">
        <authorList>
            <person name="Lanie J.A."/>
            <person name="Ng W.-L."/>
            <person name="Kazmierczak K.M."/>
            <person name="Andrzejewski T.M."/>
            <person name="Davidsen T.M."/>
            <person name="Wayne K.J."/>
            <person name="Tettelin H."/>
            <person name="Glass J.I."/>
            <person name="Rusch D."/>
            <person name="Podicherti R."/>
            <person name="Tsui H.-C.T."/>
            <person name="Winkler M.E."/>
        </authorList>
    </citation>
    <scope>NUCLEOTIDE SEQUENCE</scope>
</reference>
<keyword evidence="1" id="KW-0328">Glycosyltransferase</keyword>
<dbReference type="Gene3D" id="3.40.50.2020">
    <property type="match status" value="1"/>
</dbReference>
<dbReference type="PANTHER" id="PTHR43363:SF1">
    <property type="entry name" value="HYPOXANTHINE-GUANINE PHOSPHORIBOSYLTRANSFERASE"/>
    <property type="match status" value="1"/>
</dbReference>
<dbReference type="GO" id="GO:0016757">
    <property type="term" value="F:glycosyltransferase activity"/>
    <property type="evidence" value="ECO:0007669"/>
    <property type="project" value="UniProtKB-KW"/>
</dbReference>
<evidence type="ECO:0000259" key="3">
    <source>
        <dbReference type="Pfam" id="PF00156"/>
    </source>
</evidence>
<dbReference type="PANTHER" id="PTHR43363">
    <property type="entry name" value="HYPOXANTHINE PHOSPHORIBOSYLTRANSFERASE"/>
    <property type="match status" value="1"/>
</dbReference>
<dbReference type="SUPFAM" id="SSF53271">
    <property type="entry name" value="PRTase-like"/>
    <property type="match status" value="1"/>
</dbReference>
<dbReference type="Pfam" id="PF00156">
    <property type="entry name" value="Pribosyltran"/>
    <property type="match status" value="1"/>
</dbReference>
<name>A0A383C5L5_9ZZZZ</name>
<keyword evidence="2" id="KW-0808">Transferase</keyword>
<gene>
    <name evidence="4" type="ORF">METZ01_LOCUS480164</name>
</gene>
<proteinExistence type="predicted"/>
<evidence type="ECO:0000256" key="2">
    <source>
        <dbReference type="ARBA" id="ARBA00022679"/>
    </source>
</evidence>
<organism evidence="4">
    <name type="scientific">marine metagenome</name>
    <dbReference type="NCBI Taxonomy" id="408172"/>
    <lineage>
        <taxon>unclassified sequences</taxon>
        <taxon>metagenomes</taxon>
        <taxon>ecological metagenomes</taxon>
    </lineage>
</organism>
<feature type="domain" description="Phosphoribosyltransferase" evidence="3">
    <location>
        <begin position="7"/>
        <end position="156"/>
    </location>
</feature>
<dbReference type="CDD" id="cd06223">
    <property type="entry name" value="PRTases_typeI"/>
    <property type="match status" value="1"/>
</dbReference>
<dbReference type="AlphaFoldDB" id="A0A383C5L5"/>
<accession>A0A383C5L5</accession>
<protein>
    <recommendedName>
        <fullName evidence="3">Phosphoribosyltransferase domain-containing protein</fullName>
    </recommendedName>
</protein>
<feature type="non-terminal residue" evidence="4">
    <location>
        <position position="166"/>
    </location>
</feature>
<dbReference type="InterPro" id="IPR029057">
    <property type="entry name" value="PRTase-like"/>
</dbReference>